<reference evidence="2 3" key="1">
    <citation type="submission" date="2023-05" db="EMBL/GenBank/DDBJ databases">
        <title>B98-5 Cell Line De Novo Hybrid Assembly: An Optical Mapping Approach.</title>
        <authorList>
            <person name="Kananen K."/>
            <person name="Auerbach J.A."/>
            <person name="Kautto E."/>
            <person name="Blachly J.S."/>
        </authorList>
    </citation>
    <scope>NUCLEOTIDE SEQUENCE [LARGE SCALE GENOMIC DNA]</scope>
    <source>
        <strain evidence="2">B95-8</strain>
        <tissue evidence="2">Cell line</tissue>
    </source>
</reference>
<feature type="compositionally biased region" description="Acidic residues" evidence="1">
    <location>
        <begin position="15"/>
        <end position="33"/>
    </location>
</feature>
<evidence type="ECO:0000313" key="2">
    <source>
        <dbReference type="EMBL" id="KAK2120538.1"/>
    </source>
</evidence>
<dbReference type="Pfam" id="PF05477">
    <property type="entry name" value="SURF2"/>
    <property type="match status" value="1"/>
</dbReference>
<comment type="caution">
    <text evidence="2">The sequence shown here is derived from an EMBL/GenBank/DDBJ whole genome shotgun (WGS) entry which is preliminary data.</text>
</comment>
<keyword evidence="3" id="KW-1185">Reference proteome</keyword>
<dbReference type="InterPro" id="IPR008833">
    <property type="entry name" value="Surf2"/>
</dbReference>
<gene>
    <name evidence="2" type="ORF">P7K49_001924</name>
</gene>
<organism evidence="2 3">
    <name type="scientific">Saguinus oedipus</name>
    <name type="common">Cotton-top tamarin</name>
    <name type="synonym">Oedipomidas oedipus</name>
    <dbReference type="NCBI Taxonomy" id="9490"/>
    <lineage>
        <taxon>Eukaryota</taxon>
        <taxon>Metazoa</taxon>
        <taxon>Chordata</taxon>
        <taxon>Craniata</taxon>
        <taxon>Vertebrata</taxon>
        <taxon>Euteleostomi</taxon>
        <taxon>Mammalia</taxon>
        <taxon>Eutheria</taxon>
        <taxon>Euarchontoglires</taxon>
        <taxon>Primates</taxon>
        <taxon>Haplorrhini</taxon>
        <taxon>Platyrrhini</taxon>
        <taxon>Cebidae</taxon>
        <taxon>Callitrichinae</taxon>
        <taxon>Saguinus</taxon>
    </lineage>
</organism>
<name>A0ABQ9WFW0_SAGOE</name>
<protein>
    <submittedName>
        <fullName evidence="2">Uncharacterized protein</fullName>
    </submittedName>
</protein>
<proteinExistence type="predicted"/>
<dbReference type="Proteomes" id="UP001266305">
    <property type="component" value="Unassembled WGS sequence"/>
</dbReference>
<feature type="region of interest" description="Disordered" evidence="1">
    <location>
        <begin position="1"/>
        <end position="42"/>
    </location>
</feature>
<evidence type="ECO:0000256" key="1">
    <source>
        <dbReference type="SAM" id="MobiDB-lite"/>
    </source>
</evidence>
<accession>A0ABQ9WFW0</accession>
<sequence>MFLPAELFTRKDLGNTEDMDGTDDFLTDEEDEEAKPLRESTGRREMDVDWGLVRKRRKVPPPQGRWLPKALMSRNLPPLPCRANGQKAKPEAGSGLDRSSLSPS</sequence>
<evidence type="ECO:0000313" key="3">
    <source>
        <dbReference type="Proteomes" id="UP001266305"/>
    </source>
</evidence>
<dbReference type="EMBL" id="JASSZA010000001">
    <property type="protein sequence ID" value="KAK2120538.1"/>
    <property type="molecule type" value="Genomic_DNA"/>
</dbReference>
<feature type="region of interest" description="Disordered" evidence="1">
    <location>
        <begin position="56"/>
        <end position="104"/>
    </location>
</feature>